<name>A0ABQ0S2L0_9PSEU</name>
<dbReference type="EMBL" id="BJNH01000049">
    <property type="protein sequence ID" value="GEC27154.1"/>
    <property type="molecule type" value="Genomic_DNA"/>
</dbReference>
<feature type="region of interest" description="Disordered" evidence="1">
    <location>
        <begin position="43"/>
        <end position="110"/>
    </location>
</feature>
<evidence type="ECO:0000256" key="1">
    <source>
        <dbReference type="SAM" id="MobiDB-lite"/>
    </source>
</evidence>
<gene>
    <name evidence="2" type="ORF">PSA01_41830</name>
</gene>
<feature type="compositionally biased region" description="Basic and acidic residues" evidence="1">
    <location>
        <begin position="53"/>
        <end position="67"/>
    </location>
</feature>
<feature type="compositionally biased region" description="Pro residues" evidence="1">
    <location>
        <begin position="95"/>
        <end position="110"/>
    </location>
</feature>
<evidence type="ECO:0000313" key="3">
    <source>
        <dbReference type="Proteomes" id="UP000320693"/>
    </source>
</evidence>
<evidence type="ECO:0000313" key="2">
    <source>
        <dbReference type="EMBL" id="GEC27154.1"/>
    </source>
</evidence>
<reference evidence="2 3" key="1">
    <citation type="submission" date="2019-06" db="EMBL/GenBank/DDBJ databases">
        <title>Whole genome shotgun sequence of Pseudonocardia saturnea NBRC 14499.</title>
        <authorList>
            <person name="Hosoyama A."/>
            <person name="Uohara A."/>
            <person name="Ohji S."/>
            <person name="Ichikawa N."/>
        </authorList>
    </citation>
    <scope>NUCLEOTIDE SEQUENCE [LARGE SCALE GENOMIC DNA]</scope>
    <source>
        <strain evidence="2 3">NBRC 14499</strain>
    </source>
</reference>
<protein>
    <recommendedName>
        <fullName evidence="4">MT0933-like antitoxin protein</fullName>
    </recommendedName>
</protein>
<dbReference type="InterPro" id="IPR028037">
    <property type="entry name" value="Antitoxin_Rv0909/MT0933"/>
</dbReference>
<dbReference type="Pfam" id="PF14013">
    <property type="entry name" value="MT0933_antitox"/>
    <property type="match status" value="1"/>
</dbReference>
<keyword evidence="3" id="KW-1185">Reference proteome</keyword>
<dbReference type="Proteomes" id="UP000320693">
    <property type="component" value="Unassembled WGS sequence"/>
</dbReference>
<proteinExistence type="predicted"/>
<evidence type="ECO:0008006" key="4">
    <source>
        <dbReference type="Google" id="ProtNLM"/>
    </source>
</evidence>
<sequence>MLRVRRAAERATMCDMSFLDKAKELLGKHDDKVDQALNKAGDAAKKKFAGNEQHIDTATKFARERTGAGDTTAQQQGQQQPGQAPPPQGQQQPGQAPPPQGGQQPPPPQQ</sequence>
<organism evidence="2 3">
    <name type="scientific">Pseudonocardia saturnea</name>
    <dbReference type="NCBI Taxonomy" id="33909"/>
    <lineage>
        <taxon>Bacteria</taxon>
        <taxon>Bacillati</taxon>
        <taxon>Actinomycetota</taxon>
        <taxon>Actinomycetes</taxon>
        <taxon>Pseudonocardiales</taxon>
        <taxon>Pseudonocardiaceae</taxon>
        <taxon>Pseudonocardia</taxon>
    </lineage>
</organism>
<feature type="compositionally biased region" description="Low complexity" evidence="1">
    <location>
        <begin position="73"/>
        <end position="82"/>
    </location>
</feature>
<comment type="caution">
    <text evidence="2">The sequence shown here is derived from an EMBL/GenBank/DDBJ whole genome shotgun (WGS) entry which is preliminary data.</text>
</comment>
<accession>A0ABQ0S2L0</accession>